<gene>
    <name evidence="2" type="ORF">GCK72_018569</name>
</gene>
<dbReference type="Proteomes" id="UP000483820">
    <property type="component" value="Chromosome V"/>
</dbReference>
<feature type="compositionally biased region" description="Gly residues" evidence="1">
    <location>
        <begin position="67"/>
        <end position="86"/>
    </location>
</feature>
<feature type="region of interest" description="Disordered" evidence="1">
    <location>
        <begin position="29"/>
        <end position="86"/>
    </location>
</feature>
<feature type="compositionally biased region" description="Pro residues" evidence="1">
    <location>
        <begin position="44"/>
        <end position="53"/>
    </location>
</feature>
<dbReference type="GeneID" id="78776700"/>
<evidence type="ECO:0000313" key="2">
    <source>
        <dbReference type="EMBL" id="KAF1752015.1"/>
    </source>
</evidence>
<sequence>MIPIRCVHTVYLRPAVAYPAGGGGGAAYPAAGAAYTGAGAPPHGAGPPQPPPNDGRESLGSSNLGSWSGGRDGPPHPHGGGGGGGL</sequence>
<organism evidence="2 3">
    <name type="scientific">Caenorhabditis remanei</name>
    <name type="common">Caenorhabditis vulgaris</name>
    <dbReference type="NCBI Taxonomy" id="31234"/>
    <lineage>
        <taxon>Eukaryota</taxon>
        <taxon>Metazoa</taxon>
        <taxon>Ecdysozoa</taxon>
        <taxon>Nematoda</taxon>
        <taxon>Chromadorea</taxon>
        <taxon>Rhabditida</taxon>
        <taxon>Rhabditina</taxon>
        <taxon>Rhabditomorpha</taxon>
        <taxon>Rhabditoidea</taxon>
        <taxon>Rhabditidae</taxon>
        <taxon>Peloderinae</taxon>
        <taxon>Caenorhabditis</taxon>
    </lineage>
</organism>
<protein>
    <submittedName>
        <fullName evidence="2">Uncharacterized protein</fullName>
    </submittedName>
</protein>
<dbReference type="CTD" id="78776700"/>
<feature type="compositionally biased region" description="Low complexity" evidence="1">
    <location>
        <begin position="29"/>
        <end position="43"/>
    </location>
</feature>
<reference evidence="2 3" key="1">
    <citation type="submission" date="2019-12" db="EMBL/GenBank/DDBJ databases">
        <title>Chromosome-level assembly of the Caenorhabditis remanei genome.</title>
        <authorList>
            <person name="Teterina A.A."/>
            <person name="Willis J.H."/>
            <person name="Phillips P.C."/>
        </authorList>
    </citation>
    <scope>NUCLEOTIDE SEQUENCE [LARGE SCALE GENOMIC DNA]</scope>
    <source>
        <strain evidence="2 3">PX506</strain>
        <tissue evidence="2">Whole organism</tissue>
    </source>
</reference>
<proteinExistence type="predicted"/>
<dbReference type="KEGG" id="crq:GCK72_018569"/>
<name>A0A6A5GBM9_CAERE</name>
<dbReference type="EMBL" id="WUAV01000005">
    <property type="protein sequence ID" value="KAF1752015.1"/>
    <property type="molecule type" value="Genomic_DNA"/>
</dbReference>
<evidence type="ECO:0000313" key="3">
    <source>
        <dbReference type="Proteomes" id="UP000483820"/>
    </source>
</evidence>
<comment type="caution">
    <text evidence="2">The sequence shown here is derived from an EMBL/GenBank/DDBJ whole genome shotgun (WGS) entry which is preliminary data.</text>
</comment>
<dbReference type="AlphaFoldDB" id="A0A6A5GBM9"/>
<dbReference type="RefSeq" id="XP_053581541.1">
    <property type="nucleotide sequence ID" value="XM_053732628.1"/>
</dbReference>
<accession>A0A6A5GBM9</accession>
<evidence type="ECO:0000256" key="1">
    <source>
        <dbReference type="SAM" id="MobiDB-lite"/>
    </source>
</evidence>